<dbReference type="PROSITE" id="PS50977">
    <property type="entry name" value="HTH_TETR_2"/>
    <property type="match status" value="1"/>
</dbReference>
<evidence type="ECO:0000256" key="3">
    <source>
        <dbReference type="ARBA" id="ARBA00023163"/>
    </source>
</evidence>
<dbReference type="InterPro" id="IPR025996">
    <property type="entry name" value="MT1864/Rv1816-like_C"/>
</dbReference>
<accession>A0ABS4FQE8</accession>
<protein>
    <submittedName>
        <fullName evidence="6">AcrR family transcriptional regulator</fullName>
    </submittedName>
</protein>
<dbReference type="SUPFAM" id="SSF48498">
    <property type="entry name" value="Tetracyclin repressor-like, C-terminal domain"/>
    <property type="match status" value="1"/>
</dbReference>
<keyword evidence="2 4" id="KW-0238">DNA-binding</keyword>
<feature type="DNA-binding region" description="H-T-H motif" evidence="4">
    <location>
        <begin position="29"/>
        <end position="48"/>
    </location>
</feature>
<dbReference type="Gene3D" id="1.10.357.10">
    <property type="entry name" value="Tetracycline Repressor, domain 2"/>
    <property type="match status" value="1"/>
</dbReference>
<evidence type="ECO:0000259" key="5">
    <source>
        <dbReference type="PROSITE" id="PS50977"/>
    </source>
</evidence>
<keyword evidence="1" id="KW-0805">Transcription regulation</keyword>
<gene>
    <name evidence="6" type="ORF">J2Z32_001420</name>
</gene>
<organism evidence="6 7">
    <name type="scientific">Paenibacillus turicensis</name>
    <dbReference type="NCBI Taxonomy" id="160487"/>
    <lineage>
        <taxon>Bacteria</taxon>
        <taxon>Bacillati</taxon>
        <taxon>Bacillota</taxon>
        <taxon>Bacilli</taxon>
        <taxon>Bacillales</taxon>
        <taxon>Paenibacillaceae</taxon>
        <taxon>Paenibacillus</taxon>
    </lineage>
</organism>
<dbReference type="Gene3D" id="1.10.10.60">
    <property type="entry name" value="Homeodomain-like"/>
    <property type="match status" value="1"/>
</dbReference>
<evidence type="ECO:0000313" key="6">
    <source>
        <dbReference type="EMBL" id="MBP1904796.1"/>
    </source>
</evidence>
<dbReference type="InterPro" id="IPR036271">
    <property type="entry name" value="Tet_transcr_reg_TetR-rel_C_sf"/>
</dbReference>
<keyword evidence="3" id="KW-0804">Transcription</keyword>
<dbReference type="InterPro" id="IPR001647">
    <property type="entry name" value="HTH_TetR"/>
</dbReference>
<dbReference type="RefSeq" id="WP_210088469.1">
    <property type="nucleotide sequence ID" value="NZ_JAGGKG010000005.1"/>
</dbReference>
<evidence type="ECO:0000256" key="2">
    <source>
        <dbReference type="ARBA" id="ARBA00023125"/>
    </source>
</evidence>
<reference evidence="6 7" key="1">
    <citation type="submission" date="2021-03" db="EMBL/GenBank/DDBJ databases">
        <title>Genomic Encyclopedia of Type Strains, Phase IV (KMG-IV): sequencing the most valuable type-strain genomes for metagenomic binning, comparative biology and taxonomic classification.</title>
        <authorList>
            <person name="Goeker M."/>
        </authorList>
    </citation>
    <scope>NUCLEOTIDE SEQUENCE [LARGE SCALE GENOMIC DNA]</scope>
    <source>
        <strain evidence="6 7">DSM 14349</strain>
    </source>
</reference>
<dbReference type="EMBL" id="JAGGKG010000005">
    <property type="protein sequence ID" value="MBP1904796.1"/>
    <property type="molecule type" value="Genomic_DNA"/>
</dbReference>
<dbReference type="InterPro" id="IPR009057">
    <property type="entry name" value="Homeodomain-like_sf"/>
</dbReference>
<dbReference type="Pfam" id="PF13305">
    <property type="entry name" value="TetR_C_33"/>
    <property type="match status" value="1"/>
</dbReference>
<dbReference type="SUPFAM" id="SSF46689">
    <property type="entry name" value="Homeodomain-like"/>
    <property type="match status" value="1"/>
</dbReference>
<name>A0ABS4FQE8_9BACL</name>
<feature type="domain" description="HTH tetR-type" evidence="5">
    <location>
        <begin position="6"/>
        <end position="66"/>
    </location>
</feature>
<proteinExistence type="predicted"/>
<evidence type="ECO:0000256" key="4">
    <source>
        <dbReference type="PROSITE-ProRule" id="PRU00335"/>
    </source>
</evidence>
<sequence>MSPRTGLKISVILQAAEEIANAKGLGEVTLTSLAQKLGIRPPSLYNHIEGLNGLRKVMALDSLDQLEELLLVASKDQKEDVALVNMGKAYLSFARERPGLYEAMLYAPGAEDEELRHAGDGVNSLITSTIQKAFHLNNLEALHAARGFRSLLHGFASLEQQGSFGMMYEIEDSIEYNIEAFLAGLHAKNESKQVQADATL</sequence>
<dbReference type="Proteomes" id="UP001519272">
    <property type="component" value="Unassembled WGS sequence"/>
</dbReference>
<comment type="caution">
    <text evidence="6">The sequence shown here is derived from an EMBL/GenBank/DDBJ whole genome shotgun (WGS) entry which is preliminary data.</text>
</comment>
<keyword evidence="7" id="KW-1185">Reference proteome</keyword>
<evidence type="ECO:0000313" key="7">
    <source>
        <dbReference type="Proteomes" id="UP001519272"/>
    </source>
</evidence>
<evidence type="ECO:0000256" key="1">
    <source>
        <dbReference type="ARBA" id="ARBA00023015"/>
    </source>
</evidence>